<feature type="non-terminal residue" evidence="1">
    <location>
        <position position="318"/>
    </location>
</feature>
<dbReference type="Proteomes" id="UP001140096">
    <property type="component" value="Unassembled WGS sequence"/>
</dbReference>
<accession>A0ACC1L9J9</accession>
<proteinExistence type="predicted"/>
<reference evidence="1" key="1">
    <citation type="submission" date="2022-07" db="EMBL/GenBank/DDBJ databases">
        <title>Phylogenomic reconstructions and comparative analyses of Kickxellomycotina fungi.</title>
        <authorList>
            <person name="Reynolds N.K."/>
            <person name="Stajich J.E."/>
            <person name="Barry K."/>
            <person name="Grigoriev I.V."/>
            <person name="Crous P."/>
            <person name="Smith M.E."/>
        </authorList>
    </citation>
    <scope>NUCLEOTIDE SEQUENCE</scope>
    <source>
        <strain evidence="1">CBS 102833</strain>
    </source>
</reference>
<dbReference type="EMBL" id="JANBUP010001764">
    <property type="protein sequence ID" value="KAJ2803711.1"/>
    <property type="molecule type" value="Genomic_DNA"/>
</dbReference>
<keyword evidence="2" id="KW-1185">Reference proteome</keyword>
<name>A0ACC1L9J9_9FUNG</name>
<gene>
    <name evidence="1" type="ORF">H4S07_004404</name>
</gene>
<comment type="caution">
    <text evidence="1">The sequence shown here is derived from an EMBL/GenBank/DDBJ whole genome shotgun (WGS) entry which is preliminary data.</text>
</comment>
<organism evidence="1 2">
    <name type="scientific">Coemansia furcata</name>
    <dbReference type="NCBI Taxonomy" id="417177"/>
    <lineage>
        <taxon>Eukaryota</taxon>
        <taxon>Fungi</taxon>
        <taxon>Fungi incertae sedis</taxon>
        <taxon>Zoopagomycota</taxon>
        <taxon>Kickxellomycotina</taxon>
        <taxon>Kickxellomycetes</taxon>
        <taxon>Kickxellales</taxon>
        <taxon>Kickxellaceae</taxon>
        <taxon>Coemansia</taxon>
    </lineage>
</organism>
<sequence>MRAQIAIEWAVKNGNRLAQAIPSNYVRYVDAAWMLRRPNSDFTDVSKASEIVEALLRAGIVPDQPVLETLVTSSVRVGKTGAALPVYASRQGPRDLSHGTLIQLVDRRATMALSAPRIHYDVLGTSVRANDLHTALVVASALRSRQTFHFVISIWVSHHKNDWKGVVELTRTMLRVLPENLLHSTHHLVISAMIEMAKPEHCSAPLANVILSNTLALHWVLAPRLESPSVAAIHILMRALINHGMSESAFQVYRDSERRSNWKSPVTSDAIFAVLAGELARREDIRSITHLTSAATRGGIYISAHFYSAVICGLIMPI</sequence>
<evidence type="ECO:0000313" key="2">
    <source>
        <dbReference type="Proteomes" id="UP001140096"/>
    </source>
</evidence>
<evidence type="ECO:0000313" key="1">
    <source>
        <dbReference type="EMBL" id="KAJ2803711.1"/>
    </source>
</evidence>
<protein>
    <submittedName>
        <fullName evidence="1">Uncharacterized protein</fullName>
    </submittedName>
</protein>